<evidence type="ECO:0000313" key="1">
    <source>
        <dbReference type="EMBL" id="MDR5900262.1"/>
    </source>
</evidence>
<accession>A0ABU1H7H8</accession>
<dbReference type="EMBL" id="JARWAN010000032">
    <property type="protein sequence ID" value="MDR5900262.1"/>
    <property type="molecule type" value="Genomic_DNA"/>
</dbReference>
<dbReference type="SUPFAM" id="SSF56672">
    <property type="entry name" value="DNA/RNA polymerases"/>
    <property type="match status" value="1"/>
</dbReference>
<dbReference type="RefSeq" id="WP_309657140.1">
    <property type="nucleotide sequence ID" value="NZ_JARWAN010000032.1"/>
</dbReference>
<dbReference type="Proteomes" id="UP001254564">
    <property type="component" value="Unassembled WGS sequence"/>
</dbReference>
<evidence type="ECO:0008006" key="3">
    <source>
        <dbReference type="Google" id="ProtNLM"/>
    </source>
</evidence>
<comment type="caution">
    <text evidence="1">The sequence shown here is derived from an EMBL/GenBank/DDBJ whole genome shotgun (WGS) entry which is preliminary data.</text>
</comment>
<dbReference type="InterPro" id="IPR023211">
    <property type="entry name" value="DNA_pol_palm_dom_sf"/>
</dbReference>
<name>A0ABU1H7H8_9GAMM</name>
<protein>
    <recommendedName>
        <fullName evidence="3">DNA-directed DNA polymerase</fullName>
    </recommendedName>
</protein>
<dbReference type="InterPro" id="IPR043502">
    <property type="entry name" value="DNA/RNA_pol_sf"/>
</dbReference>
<proteinExistence type="predicted"/>
<organism evidence="1 2">
    <name type="scientific">Vreelandella vilamensis</name>
    <dbReference type="NCBI Taxonomy" id="531309"/>
    <lineage>
        <taxon>Bacteria</taxon>
        <taxon>Pseudomonadati</taxon>
        <taxon>Pseudomonadota</taxon>
        <taxon>Gammaproteobacteria</taxon>
        <taxon>Oceanospirillales</taxon>
        <taxon>Halomonadaceae</taxon>
        <taxon>Vreelandella</taxon>
    </lineage>
</organism>
<keyword evidence="2" id="KW-1185">Reference proteome</keyword>
<dbReference type="Gene3D" id="3.90.1600.10">
    <property type="entry name" value="Palm domain of DNA polymerase"/>
    <property type="match status" value="1"/>
</dbReference>
<evidence type="ECO:0000313" key="2">
    <source>
        <dbReference type="Proteomes" id="UP001254564"/>
    </source>
</evidence>
<gene>
    <name evidence="1" type="ORF">QC823_14925</name>
</gene>
<reference evidence="1 2" key="1">
    <citation type="submission" date="2023-04" db="EMBL/GenBank/DDBJ databases">
        <title>A long-awaited taxogenomic arrangement of the family Halomonadaceae.</title>
        <authorList>
            <person name="De La Haba R."/>
            <person name="Chuvochina M."/>
            <person name="Wittouck S."/>
            <person name="Arahal D.R."/>
            <person name="Sanchez-Porro C."/>
            <person name="Hugenholtz P."/>
            <person name="Ventosa A."/>
        </authorList>
    </citation>
    <scope>NUCLEOTIDE SEQUENCE [LARGE SCALE GENOMIC DNA]</scope>
    <source>
        <strain evidence="1 2">DSM 21020</strain>
    </source>
</reference>
<sequence length="621" mass="73211">MATKQNKSGNFIVCGKFDNNIPLHNAFQEKYKKNKRIMSTSLSSTKDFLFKLIATDGKYIWYKDKNYDARDFVSFLSTTEKKNLMVLTYKEKSLLLEIEVELDARVSVFEEKFPVFDNVVFFKCKKSRIKFMERGLLELKNKGIVASSLGQFFSGANLYRVERKLRFSSPLEKWFGLASMSGYQDVFKLYEERNDRVIIALDFNSMYPSCMKGEFADPRLLKYKIFKDKNVDLERLQYGIYRVNLKHPKKSFFRSFHPFKYVESTKSFHFNMQNEDVIQCLLFKNEIEAYKEYFDDVEVIDGIISKKSITHPLYNRAKRLYSARMNYRSQNSALHYKLATFELQTMHSSTSKRHYKNTSFKSIEDMDAVLSKEYGIDLIGKKSVTSVKRLLNNKNFLAYMNNSEIELKSINLSSPFNIFSLSSQVVANSRIKMIKTIEKIISIKDSEICYANTDSLHISVKKENIDFFLNSISNLLSDEMGYLKVECIAERGYWFDIGRYWLKDSNTTLQYKNKFFRKKTSQNPYTRYSRYKVIHKMKDFSYVTEHKAFLQDCHSFNKRINIKSLDHANFERYDFVEVKNLDVADETYENEALRSKLTLVNLFNRVATDEVLRTRYALNVK</sequence>